<dbReference type="EMBL" id="BARV01027696">
    <property type="protein sequence ID" value="GAI40224.1"/>
    <property type="molecule type" value="Genomic_DNA"/>
</dbReference>
<evidence type="ECO:0000313" key="1">
    <source>
        <dbReference type="EMBL" id="GAI40224.1"/>
    </source>
</evidence>
<organism evidence="1">
    <name type="scientific">marine sediment metagenome</name>
    <dbReference type="NCBI Taxonomy" id="412755"/>
    <lineage>
        <taxon>unclassified sequences</taxon>
        <taxon>metagenomes</taxon>
        <taxon>ecological metagenomes</taxon>
    </lineage>
</organism>
<proteinExistence type="predicted"/>
<sequence length="73" mass="8329">MEILLKSGLDILDILGFDIVFILYIIKKENNFKLRGLAMSNQKKRIYLMVSMGRELREKIQKLAESKGLTAAG</sequence>
<accession>X1QAC3</accession>
<gene>
    <name evidence="1" type="ORF">S06H3_44522</name>
</gene>
<dbReference type="AlphaFoldDB" id="X1QAC3"/>
<protein>
    <submittedName>
        <fullName evidence="1">Uncharacterized protein</fullName>
    </submittedName>
</protein>
<comment type="caution">
    <text evidence="1">The sequence shown here is derived from an EMBL/GenBank/DDBJ whole genome shotgun (WGS) entry which is preliminary data.</text>
</comment>
<reference evidence="1" key="1">
    <citation type="journal article" date="2014" name="Front. Microbiol.">
        <title>High frequency of phylogenetically diverse reductive dehalogenase-homologous genes in deep subseafloor sedimentary metagenomes.</title>
        <authorList>
            <person name="Kawai M."/>
            <person name="Futagami T."/>
            <person name="Toyoda A."/>
            <person name="Takaki Y."/>
            <person name="Nishi S."/>
            <person name="Hori S."/>
            <person name="Arai W."/>
            <person name="Tsubouchi T."/>
            <person name="Morono Y."/>
            <person name="Uchiyama I."/>
            <person name="Ito T."/>
            <person name="Fujiyama A."/>
            <person name="Inagaki F."/>
            <person name="Takami H."/>
        </authorList>
    </citation>
    <scope>NUCLEOTIDE SEQUENCE</scope>
    <source>
        <strain evidence="1">Expedition CK06-06</strain>
    </source>
</reference>
<name>X1QAC3_9ZZZZ</name>